<dbReference type="NCBIfam" id="TIGR00167">
    <property type="entry name" value="cbbA"/>
    <property type="match status" value="1"/>
</dbReference>
<dbReference type="Pfam" id="PF01116">
    <property type="entry name" value="F_bP_aldolase"/>
    <property type="match status" value="1"/>
</dbReference>
<accession>A0A938X1B0</accession>
<dbReference type="PANTHER" id="PTHR30304:SF0">
    <property type="entry name" value="D-TAGATOSE-1,6-BISPHOSPHATE ALDOLASE SUBUNIT GATY-RELATED"/>
    <property type="match status" value="1"/>
</dbReference>
<protein>
    <submittedName>
        <fullName evidence="4">Class II fructose-bisphosphate aldolase</fullName>
    </submittedName>
</protein>
<dbReference type="PANTHER" id="PTHR30304">
    <property type="entry name" value="D-TAGATOSE-1,6-BISPHOSPHATE ALDOLASE"/>
    <property type="match status" value="1"/>
</dbReference>
<dbReference type="AlphaFoldDB" id="A0A938X1B0"/>
<dbReference type="GO" id="GO:0005975">
    <property type="term" value="P:carbohydrate metabolic process"/>
    <property type="evidence" value="ECO:0007669"/>
    <property type="project" value="InterPro"/>
</dbReference>
<dbReference type="InterPro" id="IPR013785">
    <property type="entry name" value="Aldolase_TIM"/>
</dbReference>
<sequence length="294" mass="32005">MLVSLKELMKAASEGGYAVGAFNVSNLESLMAIMEAAEETGHGVILNYAEVHAPFLSMEQAAVIMLDAARNASVPVCVHLDHGSSMEACIRAIRLGFTSVMLDASAEDYETNVRATDQIVRLAHSVGVTVEAELGHIFSSNMGLAESPEEAETLDSYESADDVYTDPATAKDFVERTEVDVLAIAFGTTHGIYTKKPVLDLDRITKIRQAIDIPFVMHGGSGLSKEEFQTAIQNGIRKINYYTYMTLAGGKAVKEAMDQKGADENVFFHDIPMIAVRAMKENVKQAIRVFSMEV</sequence>
<feature type="binding site" evidence="2">
    <location>
        <position position="191"/>
    </location>
    <ligand>
        <name>dihydroxyacetone phosphate</name>
        <dbReference type="ChEBI" id="CHEBI:57642"/>
    </ligand>
</feature>
<keyword evidence="5" id="KW-1185">Reference proteome</keyword>
<comment type="caution">
    <text evidence="4">The sequence shown here is derived from an EMBL/GenBank/DDBJ whole genome shotgun (WGS) entry which is preliminary data.</text>
</comment>
<feature type="binding site" evidence="3">
    <location>
        <position position="190"/>
    </location>
    <ligand>
        <name>Zn(2+)</name>
        <dbReference type="ChEBI" id="CHEBI:29105"/>
        <label>1</label>
        <note>catalytic</note>
    </ligand>
</feature>
<dbReference type="GO" id="GO:0016740">
    <property type="term" value="F:transferase activity"/>
    <property type="evidence" value="ECO:0007669"/>
    <property type="project" value="UniProtKB-KW"/>
</dbReference>
<dbReference type="GO" id="GO:0006412">
    <property type="term" value="P:translation"/>
    <property type="evidence" value="ECO:0007669"/>
    <property type="project" value="UniProtKB-KW"/>
</dbReference>
<dbReference type="GO" id="GO:0005829">
    <property type="term" value="C:cytosol"/>
    <property type="evidence" value="ECO:0007669"/>
    <property type="project" value="TreeGrafter"/>
</dbReference>
<evidence type="ECO:0000313" key="5">
    <source>
        <dbReference type="Proteomes" id="UP000713880"/>
    </source>
</evidence>
<proteinExistence type="predicted"/>
<gene>
    <name evidence="4" type="ORF">H6A13_05290</name>
</gene>
<feature type="active site" description="Proton donor" evidence="1">
    <location>
        <position position="81"/>
    </location>
</feature>
<feature type="binding site" evidence="2">
    <location>
        <begin position="240"/>
        <end position="243"/>
    </location>
    <ligand>
        <name>dihydroxyacetone phosphate</name>
        <dbReference type="ChEBI" id="CHEBI:57642"/>
    </ligand>
</feature>
<keyword evidence="3" id="KW-0479">Metal-binding</keyword>
<organism evidence="4 5">
    <name type="scientific">Mordavella massiliensis</name>
    <dbReference type="NCBI Taxonomy" id="1871024"/>
    <lineage>
        <taxon>Bacteria</taxon>
        <taxon>Bacillati</taxon>
        <taxon>Bacillota</taxon>
        <taxon>Clostridia</taxon>
        <taxon>Eubacteriales</taxon>
        <taxon>Clostridiaceae</taxon>
        <taxon>Mordavella</taxon>
    </lineage>
</organism>
<dbReference type="SUPFAM" id="SSF51569">
    <property type="entry name" value="Aldolase"/>
    <property type="match status" value="1"/>
</dbReference>
<feature type="binding site" evidence="2">
    <location>
        <begin position="219"/>
        <end position="221"/>
    </location>
    <ligand>
        <name>dihydroxyacetone phosphate</name>
        <dbReference type="ChEBI" id="CHEBI:57642"/>
    </ligand>
</feature>
<reference evidence="4" key="2">
    <citation type="journal article" date="2021" name="Sci. Rep.">
        <title>The distribution of antibiotic resistance genes in chicken gut microbiota commensals.</title>
        <authorList>
            <person name="Juricova H."/>
            <person name="Matiasovicova J."/>
            <person name="Kubasova T."/>
            <person name="Cejkova D."/>
            <person name="Rychlik I."/>
        </authorList>
    </citation>
    <scope>NUCLEOTIDE SEQUENCE</scope>
    <source>
        <strain evidence="4">An420c</strain>
    </source>
</reference>
<dbReference type="GO" id="GO:0009025">
    <property type="term" value="F:tagatose-bisphosphate aldolase activity"/>
    <property type="evidence" value="ECO:0007669"/>
    <property type="project" value="TreeGrafter"/>
</dbReference>
<evidence type="ECO:0000256" key="3">
    <source>
        <dbReference type="PIRSR" id="PIRSR001359-3"/>
    </source>
</evidence>
<feature type="binding site" evidence="3">
    <location>
        <position position="218"/>
    </location>
    <ligand>
        <name>Zn(2+)</name>
        <dbReference type="ChEBI" id="CHEBI:29105"/>
        <label>1</label>
        <note>catalytic</note>
    </ligand>
</feature>
<feature type="binding site" evidence="3">
    <location>
        <position position="82"/>
    </location>
    <ligand>
        <name>Zn(2+)</name>
        <dbReference type="ChEBI" id="CHEBI:29105"/>
        <label>1</label>
        <note>catalytic</note>
    </ligand>
</feature>
<feature type="binding site" evidence="3">
    <location>
        <position position="133"/>
    </location>
    <ligand>
        <name>Zn(2+)</name>
        <dbReference type="ChEBI" id="CHEBI:29105"/>
        <label>2</label>
    </ligand>
</feature>
<reference evidence="4" key="1">
    <citation type="submission" date="2020-08" db="EMBL/GenBank/DDBJ databases">
        <authorList>
            <person name="Cejkova D."/>
            <person name="Kubasova T."/>
            <person name="Jahodarova E."/>
            <person name="Rychlik I."/>
        </authorList>
    </citation>
    <scope>NUCLEOTIDE SEQUENCE</scope>
    <source>
        <strain evidence="4">An420c</strain>
    </source>
</reference>
<dbReference type="EMBL" id="JACJLV010000012">
    <property type="protein sequence ID" value="MBM6826517.1"/>
    <property type="molecule type" value="Genomic_DNA"/>
</dbReference>
<dbReference type="RefSeq" id="WP_204908561.1">
    <property type="nucleotide sequence ID" value="NZ_JACJLV010000012.1"/>
</dbReference>
<keyword evidence="3" id="KW-0862">Zinc</keyword>
<dbReference type="InterPro" id="IPR050246">
    <property type="entry name" value="Class_II_FBP_aldolase"/>
</dbReference>
<dbReference type="GO" id="GO:0008270">
    <property type="term" value="F:zinc ion binding"/>
    <property type="evidence" value="ECO:0007669"/>
    <property type="project" value="InterPro"/>
</dbReference>
<evidence type="ECO:0000256" key="2">
    <source>
        <dbReference type="PIRSR" id="PIRSR001359-2"/>
    </source>
</evidence>
<dbReference type="PIRSF" id="PIRSF001359">
    <property type="entry name" value="F_bP_aldolase_II"/>
    <property type="match status" value="1"/>
</dbReference>
<name>A0A938X1B0_9CLOT</name>
<feature type="binding site" evidence="3">
    <location>
        <position position="103"/>
    </location>
    <ligand>
        <name>Zn(2+)</name>
        <dbReference type="ChEBI" id="CHEBI:29105"/>
        <label>2</label>
    </ligand>
</feature>
<dbReference type="CDD" id="cd00947">
    <property type="entry name" value="TBP_aldolase_IIB"/>
    <property type="match status" value="1"/>
</dbReference>
<dbReference type="Gene3D" id="3.20.20.70">
    <property type="entry name" value="Aldolase class I"/>
    <property type="match status" value="1"/>
</dbReference>
<dbReference type="Proteomes" id="UP000713880">
    <property type="component" value="Unassembled WGS sequence"/>
</dbReference>
<evidence type="ECO:0000313" key="4">
    <source>
        <dbReference type="EMBL" id="MBM6826517.1"/>
    </source>
</evidence>
<dbReference type="InterPro" id="IPR000771">
    <property type="entry name" value="FBA_II"/>
</dbReference>
<evidence type="ECO:0000256" key="1">
    <source>
        <dbReference type="PIRSR" id="PIRSR001359-1"/>
    </source>
</evidence>
<comment type="cofactor">
    <cofactor evidence="3">
        <name>Zn(2+)</name>
        <dbReference type="ChEBI" id="CHEBI:29105"/>
    </cofactor>
    <text evidence="3">Binds 2 Zn(2+) ions per subunit. One is catalytic and the other provides a structural contribution.</text>
</comment>